<comment type="caution">
    <text evidence="1">The sequence shown here is derived from an EMBL/GenBank/DDBJ whole genome shotgun (WGS) entry which is preliminary data.</text>
</comment>
<accession>A0A7J9A071</accession>
<protein>
    <submittedName>
        <fullName evidence="1">Uncharacterized protein</fullName>
    </submittedName>
</protein>
<evidence type="ECO:0000313" key="2">
    <source>
        <dbReference type="Proteomes" id="UP000593574"/>
    </source>
</evidence>
<dbReference type="AlphaFoldDB" id="A0A7J9A071"/>
<dbReference type="Proteomes" id="UP000593574">
    <property type="component" value="Unassembled WGS sequence"/>
</dbReference>
<reference evidence="1 2" key="1">
    <citation type="journal article" date="2019" name="Genome Biol. Evol.">
        <title>Insights into the evolution of the New World diploid cottons (Gossypium, subgenus Houzingenia) based on genome sequencing.</title>
        <authorList>
            <person name="Grover C.E."/>
            <person name="Arick M.A. 2nd"/>
            <person name="Thrash A."/>
            <person name="Conover J.L."/>
            <person name="Sanders W.S."/>
            <person name="Peterson D.G."/>
            <person name="Frelichowski J.E."/>
            <person name="Scheffler J.A."/>
            <person name="Scheffler B.E."/>
            <person name="Wendel J.F."/>
        </authorList>
    </citation>
    <scope>NUCLEOTIDE SEQUENCE [LARGE SCALE GENOMIC DNA]</scope>
    <source>
        <strain evidence="1">4</strain>
        <tissue evidence="1">Leaf</tissue>
    </source>
</reference>
<dbReference type="EMBL" id="JABEZV010000008">
    <property type="protein sequence ID" value="MBA0717446.1"/>
    <property type="molecule type" value="Genomic_DNA"/>
</dbReference>
<name>A0A7J9A071_9ROSI</name>
<keyword evidence="2" id="KW-1185">Reference proteome</keyword>
<sequence length="154" mass="17092">MSSSKNKLLFKELQNFNAYLLQLRLDLGHILVDDCDVVGVAMAFLFLLDGGNDHLGGTMGANDILVGEKEKVAFLDGDFFKGEDNGDNIPHEHDHLLIALVARKIIFQLLILDCERLKGCLIFSSVGWVPTSENDAKPFFICNTPNPTRPYGQI</sequence>
<organism evidence="1 2">
    <name type="scientific">Gossypium laxum</name>
    <dbReference type="NCBI Taxonomy" id="34288"/>
    <lineage>
        <taxon>Eukaryota</taxon>
        <taxon>Viridiplantae</taxon>
        <taxon>Streptophyta</taxon>
        <taxon>Embryophyta</taxon>
        <taxon>Tracheophyta</taxon>
        <taxon>Spermatophyta</taxon>
        <taxon>Magnoliopsida</taxon>
        <taxon>eudicotyledons</taxon>
        <taxon>Gunneridae</taxon>
        <taxon>Pentapetalae</taxon>
        <taxon>rosids</taxon>
        <taxon>malvids</taxon>
        <taxon>Malvales</taxon>
        <taxon>Malvaceae</taxon>
        <taxon>Malvoideae</taxon>
        <taxon>Gossypium</taxon>
    </lineage>
</organism>
<gene>
    <name evidence="1" type="ORF">Golax_005269</name>
</gene>
<evidence type="ECO:0000313" key="1">
    <source>
        <dbReference type="EMBL" id="MBA0717446.1"/>
    </source>
</evidence>
<proteinExistence type="predicted"/>
<feature type="non-terminal residue" evidence="1">
    <location>
        <position position="154"/>
    </location>
</feature>